<name>A0A5C7XFY6_9MYCO</name>
<feature type="non-terminal residue" evidence="2">
    <location>
        <position position="365"/>
    </location>
</feature>
<evidence type="ECO:0000259" key="1">
    <source>
        <dbReference type="Pfam" id="PF02470"/>
    </source>
</evidence>
<protein>
    <submittedName>
        <fullName evidence="2">MCE family protein</fullName>
    </submittedName>
</protein>
<dbReference type="GO" id="GO:0005576">
    <property type="term" value="C:extracellular region"/>
    <property type="evidence" value="ECO:0007669"/>
    <property type="project" value="TreeGrafter"/>
</dbReference>
<dbReference type="RefSeq" id="WP_276763656.1">
    <property type="nucleotide sequence ID" value="NZ_SSGD01000184.1"/>
</dbReference>
<sequence>MLKPQIKRQLVIFSILTAVSLLVLGVYYLRLPTLAGVGQYSLKADLPEAGGLYKTANVTYRGTIIGRVTSVEPTETGAQATFQISSKYKIPVDTSANVHSVSAIGEQYLDLVSADNPSQYLKAGQTITKSTVPSAIGPALDTANRGLAALPTGKISSLLDETATAVGGLGPSLQRLVDATQAIVGDFKANLDDVDAIVEKSAPIIESQTQSGDAIHQWARNLNVLASQAASREDTVKHIVSDLPPLIDQVHTVFSETKDSLPQLMANMAILTEMSKRYNRNTEQVLVFLPQAGSITQTVTATYPGRGSIGVALGAFPGPIFPVPVPGLSLNSPPPCFTGFLPASEWRAFADTSPAELPDVACRIP</sequence>
<dbReference type="PANTHER" id="PTHR33371">
    <property type="entry name" value="INTERMEMBRANE PHOSPHOLIPID TRANSPORT SYSTEM BINDING PROTEIN MLAD-RELATED"/>
    <property type="match status" value="1"/>
</dbReference>
<feature type="domain" description="Mce/MlaD" evidence="1">
    <location>
        <begin position="39"/>
        <end position="112"/>
    </location>
</feature>
<evidence type="ECO:0000313" key="3">
    <source>
        <dbReference type="Proteomes" id="UP000321797"/>
    </source>
</evidence>
<dbReference type="AlphaFoldDB" id="A0A5C7XFY6"/>
<dbReference type="NCBIfam" id="TIGR00996">
    <property type="entry name" value="Mtu_fam_mce"/>
    <property type="match status" value="1"/>
</dbReference>
<gene>
    <name evidence="2" type="ORF">E6Q54_23780</name>
</gene>
<accession>A0A5C7XFY6</accession>
<dbReference type="PANTHER" id="PTHR33371:SF16">
    <property type="entry name" value="MCE-FAMILY PROTEIN MCE3F"/>
    <property type="match status" value="1"/>
</dbReference>
<organism evidence="2 3">
    <name type="scientific">Mycolicibacter arupensis</name>
    <dbReference type="NCBI Taxonomy" id="342002"/>
    <lineage>
        <taxon>Bacteria</taxon>
        <taxon>Bacillati</taxon>
        <taxon>Actinomycetota</taxon>
        <taxon>Actinomycetes</taxon>
        <taxon>Mycobacteriales</taxon>
        <taxon>Mycobacteriaceae</taxon>
        <taxon>Mycolicibacter</taxon>
    </lineage>
</organism>
<dbReference type="InterPro" id="IPR052336">
    <property type="entry name" value="MlaD_Phospholipid_Transporter"/>
</dbReference>
<proteinExistence type="predicted"/>
<dbReference type="InterPro" id="IPR003399">
    <property type="entry name" value="Mce/MlaD"/>
</dbReference>
<reference evidence="2 3" key="1">
    <citation type="submission" date="2018-09" db="EMBL/GenBank/DDBJ databases">
        <title>Metagenome Assembled Genomes from an Advanced Water Purification Facility.</title>
        <authorList>
            <person name="Stamps B.W."/>
            <person name="Spear J.R."/>
        </authorList>
    </citation>
    <scope>NUCLEOTIDE SEQUENCE [LARGE SCALE GENOMIC DNA]</scope>
    <source>
        <strain evidence="2">Bin_29_2</strain>
    </source>
</reference>
<dbReference type="InterPro" id="IPR005693">
    <property type="entry name" value="Mce"/>
</dbReference>
<dbReference type="Pfam" id="PF02470">
    <property type="entry name" value="MlaD"/>
    <property type="match status" value="1"/>
</dbReference>
<dbReference type="Proteomes" id="UP000321797">
    <property type="component" value="Unassembled WGS sequence"/>
</dbReference>
<dbReference type="EMBL" id="SSGD01000184">
    <property type="protein sequence ID" value="TXI48313.1"/>
    <property type="molecule type" value="Genomic_DNA"/>
</dbReference>
<evidence type="ECO:0000313" key="2">
    <source>
        <dbReference type="EMBL" id="TXI48313.1"/>
    </source>
</evidence>
<comment type="caution">
    <text evidence="2">The sequence shown here is derived from an EMBL/GenBank/DDBJ whole genome shotgun (WGS) entry which is preliminary data.</text>
</comment>